<evidence type="ECO:0000313" key="5">
    <source>
        <dbReference type="EMBL" id="PJJ61533.1"/>
    </source>
</evidence>
<feature type="transmembrane region" description="Helical" evidence="4">
    <location>
        <begin position="369"/>
        <end position="389"/>
    </location>
</feature>
<dbReference type="InterPro" id="IPR029044">
    <property type="entry name" value="Nucleotide-diphossugar_trans"/>
</dbReference>
<dbReference type="PANTHER" id="PTHR43630:SF1">
    <property type="entry name" value="POLY-BETA-1,6-N-ACETYL-D-GLUCOSAMINE SYNTHASE"/>
    <property type="match status" value="1"/>
</dbReference>
<accession>A0A2M9BUC0</accession>
<organism evidence="5 6">
    <name type="scientific">Compostimonas suwonensis</name>
    <dbReference type="NCBI Taxonomy" id="1048394"/>
    <lineage>
        <taxon>Bacteria</taxon>
        <taxon>Bacillati</taxon>
        <taxon>Actinomycetota</taxon>
        <taxon>Actinomycetes</taxon>
        <taxon>Micrococcales</taxon>
        <taxon>Microbacteriaceae</taxon>
        <taxon>Compostimonas</taxon>
    </lineage>
</organism>
<dbReference type="OrthoDB" id="9806824at2"/>
<dbReference type="Gene3D" id="3.90.550.10">
    <property type="entry name" value="Spore Coat Polysaccharide Biosynthesis Protein SpsA, Chain A"/>
    <property type="match status" value="1"/>
</dbReference>
<name>A0A2M9BUC0_9MICO</name>
<dbReference type="SUPFAM" id="SSF53448">
    <property type="entry name" value="Nucleotide-diphospho-sugar transferases"/>
    <property type="match status" value="1"/>
</dbReference>
<dbReference type="GO" id="GO:0016757">
    <property type="term" value="F:glycosyltransferase activity"/>
    <property type="evidence" value="ECO:0007669"/>
    <property type="project" value="UniProtKB-KW"/>
</dbReference>
<proteinExistence type="inferred from homology"/>
<evidence type="ECO:0000256" key="3">
    <source>
        <dbReference type="ARBA" id="ARBA00022679"/>
    </source>
</evidence>
<evidence type="ECO:0000256" key="2">
    <source>
        <dbReference type="ARBA" id="ARBA00022676"/>
    </source>
</evidence>
<evidence type="ECO:0000256" key="4">
    <source>
        <dbReference type="SAM" id="Phobius"/>
    </source>
</evidence>
<sequence>MTASESAQALAFVLLVIFLGYILLILTPFLRRKKEAEGDPSGFSWHVLVPCRDEEAVIGATIDRLRRDFPEAHLWIIDDDSDDGTAGIVEDRMSRDPLVHLVSRRRPDARTGKGAALNAAYRALSAWMPADADRSSVVVLVVDADGRLAQNALRQAAGEAAFGNPLTGAAQAAVWMSNRDDRAPVLGHGGRLNQWWGRYLVRMQDIEFRTTIAAMQSLRKHTVSVGLGGNGQFTRLSVLDEISATAGEPWHGSLLEDYELGIHVMLAGYRTVYMHDTYVEQEALPGARRLLTQRTRWCQGGMQCTRYLRSIFESRYISNAGALEATYFLMMPFIQLLGVVLWPTVFIVMIAQGAINSGSLGLWLAESWWLLPLIVITGILPFWIWAPIYRSVAEPRHSLLTAALWGIGYWLYMYQTYVCVLRAFFRIVIGRDGWAKTRRNSEKNDIALVAKES</sequence>
<dbReference type="EMBL" id="PGFB01000004">
    <property type="protein sequence ID" value="PJJ61533.1"/>
    <property type="molecule type" value="Genomic_DNA"/>
</dbReference>
<feature type="transmembrane region" description="Helical" evidence="4">
    <location>
        <begin position="409"/>
        <end position="429"/>
    </location>
</feature>
<dbReference type="AlphaFoldDB" id="A0A2M9BUC0"/>
<dbReference type="PANTHER" id="PTHR43630">
    <property type="entry name" value="POLY-BETA-1,6-N-ACETYL-D-GLUCOSAMINE SYNTHASE"/>
    <property type="match status" value="1"/>
</dbReference>
<comment type="similarity">
    <text evidence="1">Belongs to the glycosyltransferase 2 family.</text>
</comment>
<evidence type="ECO:0000313" key="6">
    <source>
        <dbReference type="Proteomes" id="UP000230161"/>
    </source>
</evidence>
<reference evidence="5 6" key="1">
    <citation type="submission" date="2017-11" db="EMBL/GenBank/DDBJ databases">
        <title>Genomic Encyclopedia of Archaeal and Bacterial Type Strains, Phase II (KMG-II): From Individual Species to Whole Genera.</title>
        <authorList>
            <person name="Goeker M."/>
        </authorList>
    </citation>
    <scope>NUCLEOTIDE SEQUENCE [LARGE SCALE GENOMIC DNA]</scope>
    <source>
        <strain evidence="5 6">DSM 25625</strain>
    </source>
</reference>
<keyword evidence="2" id="KW-0328">Glycosyltransferase</keyword>
<dbReference type="Proteomes" id="UP000230161">
    <property type="component" value="Unassembled WGS sequence"/>
</dbReference>
<keyword evidence="3 5" id="KW-0808">Transferase</keyword>
<keyword evidence="4" id="KW-0812">Transmembrane</keyword>
<keyword evidence="4" id="KW-0472">Membrane</keyword>
<dbReference type="Pfam" id="PF13641">
    <property type="entry name" value="Glyco_tranf_2_3"/>
    <property type="match status" value="1"/>
</dbReference>
<dbReference type="RefSeq" id="WP_100345264.1">
    <property type="nucleotide sequence ID" value="NZ_PGFB01000004.1"/>
</dbReference>
<comment type="caution">
    <text evidence="5">The sequence shown here is derived from an EMBL/GenBank/DDBJ whole genome shotgun (WGS) entry which is preliminary data.</text>
</comment>
<feature type="transmembrane region" description="Helical" evidence="4">
    <location>
        <begin position="6"/>
        <end position="26"/>
    </location>
</feature>
<protein>
    <submittedName>
        <fullName evidence="5">Cellulose synthase/poly-beta-1,6-N-acetylglucosamine synthase-like glycosyltransferase</fullName>
    </submittedName>
</protein>
<evidence type="ECO:0000256" key="1">
    <source>
        <dbReference type="ARBA" id="ARBA00006739"/>
    </source>
</evidence>
<feature type="transmembrane region" description="Helical" evidence="4">
    <location>
        <begin position="340"/>
        <end position="362"/>
    </location>
</feature>
<keyword evidence="6" id="KW-1185">Reference proteome</keyword>
<keyword evidence="4" id="KW-1133">Transmembrane helix</keyword>
<gene>
    <name evidence="5" type="ORF">CLV54_2478</name>
</gene>